<dbReference type="InterPro" id="IPR002646">
    <property type="entry name" value="PolA_pol_head_dom"/>
</dbReference>
<protein>
    <recommendedName>
        <fullName evidence="17">HD domain-containing protein</fullName>
    </recommendedName>
</protein>
<dbReference type="InterPro" id="IPR006674">
    <property type="entry name" value="HD_domain"/>
</dbReference>
<organism evidence="15 16">
    <name type="scientific">Candidatus Magasanikbacteria bacterium RIFOXYC2_FULL_42_28</name>
    <dbReference type="NCBI Taxonomy" id="1798704"/>
    <lineage>
        <taxon>Bacteria</taxon>
        <taxon>Candidatus Magasanikiibacteriota</taxon>
    </lineage>
</organism>
<dbReference type="GO" id="GO:0016779">
    <property type="term" value="F:nucleotidyltransferase activity"/>
    <property type="evidence" value="ECO:0007669"/>
    <property type="project" value="UniProtKB-KW"/>
</dbReference>
<dbReference type="CDD" id="cd05398">
    <property type="entry name" value="NT_ClassII-CCAase"/>
    <property type="match status" value="1"/>
</dbReference>
<evidence type="ECO:0000256" key="2">
    <source>
        <dbReference type="ARBA" id="ARBA00022679"/>
    </source>
</evidence>
<evidence type="ECO:0000313" key="15">
    <source>
        <dbReference type="EMBL" id="OGH88830.1"/>
    </source>
</evidence>
<dbReference type="PANTHER" id="PTHR47545:SF1">
    <property type="entry name" value="MULTIFUNCTIONAL CCA PROTEIN"/>
    <property type="match status" value="1"/>
</dbReference>
<dbReference type="Pfam" id="PF12627">
    <property type="entry name" value="PolyA_pol_RNAbd"/>
    <property type="match status" value="1"/>
</dbReference>
<dbReference type="GO" id="GO:0003723">
    <property type="term" value="F:RNA binding"/>
    <property type="evidence" value="ECO:0007669"/>
    <property type="project" value="UniProtKB-KW"/>
</dbReference>
<keyword evidence="8" id="KW-0067">ATP-binding</keyword>
<dbReference type="Gene3D" id="1.10.3090.10">
    <property type="entry name" value="cca-adding enzyme, domain 2"/>
    <property type="match status" value="1"/>
</dbReference>
<gene>
    <name evidence="15" type="ORF">A3J93_00795</name>
</gene>
<keyword evidence="5" id="KW-0479">Metal-binding</keyword>
<feature type="domain" description="tRNA nucleotidyltransferase/poly(A) polymerase RNA and SrmB- binding" evidence="14">
    <location>
        <begin position="206"/>
        <end position="265"/>
    </location>
</feature>
<dbReference type="SUPFAM" id="SSF81301">
    <property type="entry name" value="Nucleotidyltransferase"/>
    <property type="match status" value="1"/>
</dbReference>
<dbReference type="SUPFAM" id="SSF81891">
    <property type="entry name" value="Poly A polymerase C-terminal region-like"/>
    <property type="match status" value="1"/>
</dbReference>
<dbReference type="InterPro" id="IPR032828">
    <property type="entry name" value="PolyA_RNA-bd"/>
</dbReference>
<dbReference type="Gene3D" id="3.30.460.10">
    <property type="entry name" value="Beta Polymerase, domain 2"/>
    <property type="match status" value="1"/>
</dbReference>
<reference evidence="15 16" key="1">
    <citation type="journal article" date="2016" name="Nat. Commun.">
        <title>Thousands of microbial genomes shed light on interconnected biogeochemical processes in an aquifer system.</title>
        <authorList>
            <person name="Anantharaman K."/>
            <person name="Brown C.T."/>
            <person name="Hug L.A."/>
            <person name="Sharon I."/>
            <person name="Castelle C.J."/>
            <person name="Probst A.J."/>
            <person name="Thomas B.C."/>
            <person name="Singh A."/>
            <person name="Wilkins M.J."/>
            <person name="Karaoz U."/>
            <person name="Brodie E.L."/>
            <person name="Williams K.H."/>
            <person name="Hubbard S.S."/>
            <person name="Banfield J.F."/>
        </authorList>
    </citation>
    <scope>NUCLEOTIDE SEQUENCE [LARGE SCALE GENOMIC DNA]</scope>
</reference>
<dbReference type="PANTHER" id="PTHR47545">
    <property type="entry name" value="MULTIFUNCTIONAL CCA PROTEIN"/>
    <property type="match status" value="1"/>
</dbReference>
<evidence type="ECO:0000256" key="4">
    <source>
        <dbReference type="ARBA" id="ARBA00022695"/>
    </source>
</evidence>
<evidence type="ECO:0000256" key="6">
    <source>
        <dbReference type="ARBA" id="ARBA00022741"/>
    </source>
</evidence>
<dbReference type="Pfam" id="PF01966">
    <property type="entry name" value="HD"/>
    <property type="match status" value="1"/>
</dbReference>
<dbReference type="EMBL" id="MFQZ01000001">
    <property type="protein sequence ID" value="OGH88830.1"/>
    <property type="molecule type" value="Genomic_DNA"/>
</dbReference>
<keyword evidence="6" id="KW-0547">Nucleotide-binding</keyword>
<evidence type="ECO:0008006" key="17">
    <source>
        <dbReference type="Google" id="ProtNLM"/>
    </source>
</evidence>
<dbReference type="GO" id="GO:0005524">
    <property type="term" value="F:ATP binding"/>
    <property type="evidence" value="ECO:0007669"/>
    <property type="project" value="UniProtKB-KW"/>
</dbReference>
<evidence type="ECO:0000256" key="5">
    <source>
        <dbReference type="ARBA" id="ARBA00022723"/>
    </source>
</evidence>
<keyword evidence="9" id="KW-0460">Magnesium</keyword>
<proteinExistence type="inferred from homology"/>
<dbReference type="Proteomes" id="UP000177907">
    <property type="component" value="Unassembled WGS sequence"/>
</dbReference>
<evidence type="ECO:0000256" key="7">
    <source>
        <dbReference type="ARBA" id="ARBA00022800"/>
    </source>
</evidence>
<dbReference type="GO" id="GO:0042245">
    <property type="term" value="P:RNA repair"/>
    <property type="evidence" value="ECO:0007669"/>
    <property type="project" value="UniProtKB-KW"/>
</dbReference>
<evidence type="ECO:0000256" key="9">
    <source>
        <dbReference type="ARBA" id="ARBA00022842"/>
    </source>
</evidence>
<evidence type="ECO:0000256" key="10">
    <source>
        <dbReference type="ARBA" id="ARBA00022884"/>
    </source>
</evidence>
<dbReference type="GO" id="GO:0008033">
    <property type="term" value="P:tRNA processing"/>
    <property type="evidence" value="ECO:0007669"/>
    <property type="project" value="UniProtKB-KW"/>
</dbReference>
<dbReference type="Pfam" id="PF01743">
    <property type="entry name" value="PolyA_pol"/>
    <property type="match status" value="1"/>
</dbReference>
<evidence type="ECO:0000256" key="8">
    <source>
        <dbReference type="ARBA" id="ARBA00022840"/>
    </source>
</evidence>
<accession>A0A1F6NYD0</accession>
<evidence type="ECO:0000256" key="1">
    <source>
        <dbReference type="ARBA" id="ARBA00001946"/>
    </source>
</evidence>
<evidence type="ECO:0000256" key="11">
    <source>
        <dbReference type="RuleBase" id="RU003953"/>
    </source>
</evidence>
<dbReference type="STRING" id="1798704.A3J93_00795"/>
<keyword evidence="10 11" id="KW-0694">RNA-binding</keyword>
<dbReference type="GO" id="GO:0046872">
    <property type="term" value="F:metal ion binding"/>
    <property type="evidence" value="ECO:0007669"/>
    <property type="project" value="UniProtKB-KW"/>
</dbReference>
<evidence type="ECO:0000259" key="14">
    <source>
        <dbReference type="Pfam" id="PF12627"/>
    </source>
</evidence>
<keyword evidence="4" id="KW-0548">Nucleotidyltransferase</keyword>
<comment type="caution">
    <text evidence="15">The sequence shown here is derived from an EMBL/GenBank/DDBJ whole genome shotgun (WGS) entry which is preliminary data.</text>
</comment>
<comment type="cofactor">
    <cofactor evidence="1">
        <name>Mg(2+)</name>
        <dbReference type="ChEBI" id="CHEBI:18420"/>
    </cofactor>
</comment>
<keyword evidence="3" id="KW-0819">tRNA processing</keyword>
<evidence type="ECO:0000313" key="16">
    <source>
        <dbReference type="Proteomes" id="UP000177907"/>
    </source>
</evidence>
<keyword evidence="7" id="KW-0692">RNA repair</keyword>
<dbReference type="InterPro" id="IPR043519">
    <property type="entry name" value="NT_sf"/>
</dbReference>
<dbReference type="AlphaFoldDB" id="A0A1F6NYD0"/>
<dbReference type="InterPro" id="IPR003607">
    <property type="entry name" value="HD/PDEase_dom"/>
</dbReference>
<name>A0A1F6NYD0_9BACT</name>
<evidence type="ECO:0000259" key="13">
    <source>
        <dbReference type="Pfam" id="PF01966"/>
    </source>
</evidence>
<sequence>MNMSDITKIFKIIDKVAKQNKTQIYVVGGFVRDFLLGREQKKDIDFVVEGSGLEFAKKFDEEFKQESLTGIAEGDAGGSLVEFPDFDTARYCLGDGENQIVLEFAGARSESYHATSRKPKVETATLAEDLKRRDFTVNAMAVPVKVFAVAKAPTVATIKKNIIDPFNGQKDLADKILRTPLAPDETFSDDPLRMMRAIRFAGQLEFGIESKTLKSIFENRARLKIISAERVQEELLKMLAVRQPSVCLALMFQTRLLDLVLPEVAVLDGVEEVFGHLHKNILTHTFKVVDNIAERSEKVNLRLAGLLHDIGKPGTKKFVKGIGWTFYQHDHFGKKLVHGLARRLRFSTDLTKYLAKLVRWHLQPIALMDDGISDSAVRRLVVNLDEELEDLLILGVSDITTGNPHKLTKRQGNYIHLRAKIDELSEKDKLRAFQSPFRGDEIMIACKLKPGPTVGRIKDALEEAILDGKVPNEHDAVAEYFEKIKSEYLKNAQEWEMLK</sequence>
<comment type="similarity">
    <text evidence="11">Belongs to the tRNA nucleotidyltransferase/poly(A) polymerase family.</text>
</comment>
<dbReference type="InterPro" id="IPR050124">
    <property type="entry name" value="tRNA_CCA-adding_enzyme"/>
</dbReference>
<keyword evidence="2 11" id="KW-0808">Transferase</keyword>
<dbReference type="CDD" id="cd00077">
    <property type="entry name" value="HDc"/>
    <property type="match status" value="1"/>
</dbReference>
<feature type="domain" description="Poly A polymerase head" evidence="12">
    <location>
        <begin position="24"/>
        <end position="178"/>
    </location>
</feature>
<evidence type="ECO:0000256" key="3">
    <source>
        <dbReference type="ARBA" id="ARBA00022694"/>
    </source>
</evidence>
<feature type="domain" description="HD" evidence="13">
    <location>
        <begin position="282"/>
        <end position="366"/>
    </location>
</feature>
<dbReference type="Gene3D" id="1.10.246.80">
    <property type="match status" value="1"/>
</dbReference>
<evidence type="ECO:0000259" key="12">
    <source>
        <dbReference type="Pfam" id="PF01743"/>
    </source>
</evidence>